<dbReference type="AlphaFoldDB" id="A0A6C0I318"/>
<dbReference type="InterPro" id="IPR035901">
    <property type="entry name" value="GIY-YIG_endonuc_sf"/>
</dbReference>
<dbReference type="InterPro" id="IPR000305">
    <property type="entry name" value="GIY-YIG_endonuc"/>
</dbReference>
<dbReference type="Pfam" id="PF01541">
    <property type="entry name" value="GIY-YIG"/>
    <property type="match status" value="1"/>
</dbReference>
<dbReference type="PANTHER" id="PTHR20208">
    <property type="entry name" value="STRUCTURE-SPECIFIC ENDONUCLEASE SUBUNIT SLX1"/>
    <property type="match status" value="1"/>
</dbReference>
<sequence length="193" mass="21855">MWFCYILRNKDPKYKTLTYNGSTNNPKRRLRQHNEEISGGAKATHGKNGAWEIYALLTGFPDHVNALSCEWRIKHPTGKPGKRPLKYCGVHGRILGLNEVLCLNKWTNQCIVDNSSGSFRLYLTEDVAHLINRKKVPGNMEIVVVPIITEEHFVQFPFTNEVSDSNNKIEIEEEDLLSKDVSISVSSEGSHSS</sequence>
<reference evidence="2" key="1">
    <citation type="journal article" date="2020" name="Nature">
        <title>Giant virus diversity and host interactions through global metagenomics.</title>
        <authorList>
            <person name="Schulz F."/>
            <person name="Roux S."/>
            <person name="Paez-Espino D."/>
            <person name="Jungbluth S."/>
            <person name="Walsh D.A."/>
            <person name="Denef V.J."/>
            <person name="McMahon K.D."/>
            <person name="Konstantinidis K.T."/>
            <person name="Eloe-Fadrosh E.A."/>
            <person name="Kyrpides N.C."/>
            <person name="Woyke T."/>
        </authorList>
    </citation>
    <scope>NUCLEOTIDE SEQUENCE</scope>
    <source>
        <strain evidence="2">GVMAG-M-3300023184-190</strain>
    </source>
</reference>
<accession>A0A6C0I318</accession>
<dbReference type="PROSITE" id="PS50164">
    <property type="entry name" value="GIY_YIG"/>
    <property type="match status" value="1"/>
</dbReference>
<evidence type="ECO:0000313" key="2">
    <source>
        <dbReference type="EMBL" id="QHT87284.1"/>
    </source>
</evidence>
<organism evidence="2">
    <name type="scientific">viral metagenome</name>
    <dbReference type="NCBI Taxonomy" id="1070528"/>
    <lineage>
        <taxon>unclassified sequences</taxon>
        <taxon>metagenomes</taxon>
        <taxon>organismal metagenomes</taxon>
    </lineage>
</organism>
<protein>
    <recommendedName>
        <fullName evidence="1">GIY-YIG domain-containing protein</fullName>
    </recommendedName>
</protein>
<dbReference type="InterPro" id="IPR050381">
    <property type="entry name" value="SLX1_endonuclease"/>
</dbReference>
<proteinExistence type="predicted"/>
<name>A0A6C0I318_9ZZZZ</name>
<evidence type="ECO:0000259" key="1">
    <source>
        <dbReference type="PROSITE" id="PS50164"/>
    </source>
</evidence>
<dbReference type="EMBL" id="MN740086">
    <property type="protein sequence ID" value="QHT87284.1"/>
    <property type="molecule type" value="Genomic_DNA"/>
</dbReference>
<dbReference type="Gene3D" id="3.40.1440.10">
    <property type="entry name" value="GIY-YIG endonuclease"/>
    <property type="match status" value="1"/>
</dbReference>
<feature type="domain" description="GIY-YIG" evidence="1">
    <location>
        <begin position="1"/>
        <end position="84"/>
    </location>
</feature>